<dbReference type="Proteomes" id="UP001279734">
    <property type="component" value="Unassembled WGS sequence"/>
</dbReference>
<evidence type="ECO:0000313" key="3">
    <source>
        <dbReference type="Proteomes" id="UP001279734"/>
    </source>
</evidence>
<proteinExistence type="predicted"/>
<organism evidence="2 3">
    <name type="scientific">Nepenthes gracilis</name>
    <name type="common">Slender pitcher plant</name>
    <dbReference type="NCBI Taxonomy" id="150966"/>
    <lineage>
        <taxon>Eukaryota</taxon>
        <taxon>Viridiplantae</taxon>
        <taxon>Streptophyta</taxon>
        <taxon>Embryophyta</taxon>
        <taxon>Tracheophyta</taxon>
        <taxon>Spermatophyta</taxon>
        <taxon>Magnoliopsida</taxon>
        <taxon>eudicotyledons</taxon>
        <taxon>Gunneridae</taxon>
        <taxon>Pentapetalae</taxon>
        <taxon>Caryophyllales</taxon>
        <taxon>Nepenthaceae</taxon>
        <taxon>Nepenthes</taxon>
    </lineage>
</organism>
<evidence type="ECO:0000256" key="1">
    <source>
        <dbReference type="SAM" id="MobiDB-lite"/>
    </source>
</evidence>
<feature type="compositionally biased region" description="Basic and acidic residues" evidence="1">
    <location>
        <begin position="39"/>
        <end position="66"/>
    </location>
</feature>
<gene>
    <name evidence="2" type="ORF">Nepgr_031724</name>
</gene>
<dbReference type="EMBL" id="BSYO01000037">
    <property type="protein sequence ID" value="GMH29881.1"/>
    <property type="molecule type" value="Genomic_DNA"/>
</dbReference>
<feature type="region of interest" description="Disordered" evidence="1">
    <location>
        <begin position="242"/>
        <end position="262"/>
    </location>
</feature>
<reference evidence="2" key="1">
    <citation type="submission" date="2023-05" db="EMBL/GenBank/DDBJ databases">
        <title>Nepenthes gracilis genome sequencing.</title>
        <authorList>
            <person name="Fukushima K."/>
        </authorList>
    </citation>
    <scope>NUCLEOTIDE SEQUENCE</scope>
    <source>
        <strain evidence="2">SING2019-196</strain>
    </source>
</reference>
<feature type="compositionally biased region" description="Basic and acidic residues" evidence="1">
    <location>
        <begin position="16"/>
        <end position="27"/>
    </location>
</feature>
<feature type="region of interest" description="Disordered" evidence="1">
    <location>
        <begin position="1"/>
        <end position="87"/>
    </location>
</feature>
<accession>A0AAD3Y7R6</accession>
<dbReference type="AlphaFoldDB" id="A0AAD3Y7R6"/>
<protein>
    <submittedName>
        <fullName evidence="2">Uncharacterized protein</fullName>
    </submittedName>
</protein>
<keyword evidence="3" id="KW-1185">Reference proteome</keyword>
<comment type="caution">
    <text evidence="2">The sequence shown here is derived from an EMBL/GenBank/DDBJ whole genome shotgun (WGS) entry which is preliminary data.</text>
</comment>
<evidence type="ECO:0000313" key="2">
    <source>
        <dbReference type="EMBL" id="GMH29881.1"/>
    </source>
</evidence>
<sequence>MGRKAKNESNNAMESAKLKWRGDREEGQGEEDIWTKATRGAEEELGEERNEESREQGGDIKAEMTEGGKVTIEGTATGPRDREEGRSLSTGGAFVLCQLFNKPEEKTAFLKYDEGDPIGLSPATTRSSPQDTSSELLVVESCCNIHLASDKEDHMTEAASTVWSLPVGNDSVILKHPDDQVDCRYSPHFIQMPTEMAHYIDSLFASEFGNDQLGFYFQDGTREQDVCFLELMDEVFNNHGISASKESTSKETDIGQLPRAPHGYSSQNYGSCSTTVIKRIPAEPYVFDEAVGESADLV</sequence>
<name>A0AAD3Y7R6_NEPGR</name>